<gene>
    <name evidence="1" type="ORF">CNE99_05120</name>
</gene>
<sequence>MASELLDALWQLHRNPGGEPAQALLTATLDIDEGQALQLQLLERWLNEGETLGGWKIGMTSGASRNAMGDGIRPFGFVRTSRIKTDGDRLPLGNLYHGGVENELCFEIGKHLGAGTSAGDARGGVSGVSPGFEINQKRLPGDAAAGLRVADDLSNWGIVAGTVVQVPELLDDLAVTLNRNGEALETVTSEGHIDDHFDSLAILANRLADFGHGLEPGQRVITGAYAKTPFATGVYRGDFGDLGSVQIELTE</sequence>
<evidence type="ECO:0000313" key="2">
    <source>
        <dbReference type="Proteomes" id="UP000219327"/>
    </source>
</evidence>
<proteinExistence type="predicted"/>
<dbReference type="InterPro" id="IPR050772">
    <property type="entry name" value="Hydratase-Decarb/MhpD_sf"/>
</dbReference>
<dbReference type="Proteomes" id="UP000219327">
    <property type="component" value="Unassembled WGS sequence"/>
</dbReference>
<dbReference type="GO" id="GO:0008684">
    <property type="term" value="F:2-oxopent-4-enoate hydratase activity"/>
    <property type="evidence" value="ECO:0007669"/>
    <property type="project" value="TreeGrafter"/>
</dbReference>
<dbReference type="SUPFAM" id="SSF56529">
    <property type="entry name" value="FAH"/>
    <property type="match status" value="1"/>
</dbReference>
<dbReference type="GO" id="GO:0005737">
    <property type="term" value="C:cytoplasm"/>
    <property type="evidence" value="ECO:0007669"/>
    <property type="project" value="TreeGrafter"/>
</dbReference>
<dbReference type="InterPro" id="IPR036663">
    <property type="entry name" value="Fumarylacetoacetase_C_sf"/>
</dbReference>
<name>A0A2A5WT90_9GAMM</name>
<dbReference type="AlphaFoldDB" id="A0A2A5WT90"/>
<organism evidence="1 2">
    <name type="scientific">OM182 bacterium MED-G24</name>
    <dbReference type="NCBI Taxonomy" id="1986255"/>
    <lineage>
        <taxon>Bacteria</taxon>
        <taxon>Pseudomonadati</taxon>
        <taxon>Pseudomonadota</taxon>
        <taxon>Gammaproteobacteria</taxon>
        <taxon>OMG group</taxon>
        <taxon>OM182 clade</taxon>
    </lineage>
</organism>
<protein>
    <recommendedName>
        <fullName evidence="3">Hydratase</fullName>
    </recommendedName>
</protein>
<evidence type="ECO:0000313" key="1">
    <source>
        <dbReference type="EMBL" id="PDH39735.1"/>
    </source>
</evidence>
<reference evidence="1 2" key="1">
    <citation type="submission" date="2017-08" db="EMBL/GenBank/DDBJ databases">
        <title>Fine stratification of microbial communities through a metagenomic profile of the photic zone.</title>
        <authorList>
            <person name="Haro-Moreno J.M."/>
            <person name="Lopez-Perez M."/>
            <person name="De La Torre J."/>
            <person name="Picazo A."/>
            <person name="Camacho A."/>
            <person name="Rodriguez-Valera F."/>
        </authorList>
    </citation>
    <scope>NUCLEOTIDE SEQUENCE [LARGE SCALE GENOMIC DNA]</scope>
    <source>
        <strain evidence="1">MED-G24</strain>
    </source>
</reference>
<comment type="caution">
    <text evidence="1">The sequence shown here is derived from an EMBL/GenBank/DDBJ whole genome shotgun (WGS) entry which is preliminary data.</text>
</comment>
<dbReference type="PANTHER" id="PTHR30143">
    <property type="entry name" value="ACID HYDRATASE"/>
    <property type="match status" value="1"/>
</dbReference>
<accession>A0A2A5WT90</accession>
<dbReference type="Gene3D" id="3.90.850.10">
    <property type="entry name" value="Fumarylacetoacetase-like, C-terminal domain"/>
    <property type="match status" value="1"/>
</dbReference>
<dbReference type="EMBL" id="NTKD01000020">
    <property type="protein sequence ID" value="PDH39735.1"/>
    <property type="molecule type" value="Genomic_DNA"/>
</dbReference>
<evidence type="ECO:0008006" key="3">
    <source>
        <dbReference type="Google" id="ProtNLM"/>
    </source>
</evidence>
<dbReference type="PANTHER" id="PTHR30143:SF0">
    <property type="entry name" value="2-KETO-4-PENTENOATE HYDRATASE"/>
    <property type="match status" value="1"/>
</dbReference>